<evidence type="ECO:0000256" key="6">
    <source>
        <dbReference type="RuleBase" id="RU363032"/>
    </source>
</evidence>
<keyword evidence="3 6" id="KW-0812">Transmembrane</keyword>
<sequence length="222" mass="23639">MIDYLLAYPDKLLTPLVQHLELLVVTLVISLAVAAVLTMASMYSKALARTLTYLFSIIYSIPSLALFVLLIPLTGLGTTTALIVLVIYNQYLLLRNFLAGLEGVDPAIIEAATGMGMSTMQILVKIRLPLAKKVLFTGIRLSAVSTIGIITIAALINAGGIGTLLFDGLRTMNTVKILWGAILAGGLAIAADALLKLVEKRLGGWGQTHPATLKEPSIKETP</sequence>
<evidence type="ECO:0000256" key="1">
    <source>
        <dbReference type="ARBA" id="ARBA00004141"/>
    </source>
</evidence>
<feature type="domain" description="ABC transmembrane type-1" evidence="7">
    <location>
        <begin position="16"/>
        <end position="200"/>
    </location>
</feature>
<keyword evidence="2 6" id="KW-0813">Transport</keyword>
<dbReference type="InterPro" id="IPR035906">
    <property type="entry name" value="MetI-like_sf"/>
</dbReference>
<protein>
    <submittedName>
        <fullName evidence="8">ABC transporter permease</fullName>
    </submittedName>
</protein>
<feature type="transmembrane region" description="Helical" evidence="6">
    <location>
        <begin position="64"/>
        <end position="88"/>
    </location>
</feature>
<dbReference type="Proteomes" id="UP001487305">
    <property type="component" value="Unassembled WGS sequence"/>
</dbReference>
<feature type="transmembrane region" description="Helical" evidence="6">
    <location>
        <begin position="177"/>
        <end position="195"/>
    </location>
</feature>
<dbReference type="CDD" id="cd06261">
    <property type="entry name" value="TM_PBP2"/>
    <property type="match status" value="1"/>
</dbReference>
<feature type="transmembrane region" description="Helical" evidence="6">
    <location>
        <begin position="20"/>
        <end position="43"/>
    </location>
</feature>
<gene>
    <name evidence="8" type="ORF">AAA083_14055</name>
</gene>
<dbReference type="PANTHER" id="PTHR30177:SF4">
    <property type="entry name" value="OSMOPROTECTANT IMPORT PERMEASE PROTEIN OSMW"/>
    <property type="match status" value="1"/>
</dbReference>
<evidence type="ECO:0000256" key="2">
    <source>
        <dbReference type="ARBA" id="ARBA00022448"/>
    </source>
</evidence>
<dbReference type="SUPFAM" id="SSF161098">
    <property type="entry name" value="MetI-like"/>
    <property type="match status" value="1"/>
</dbReference>
<evidence type="ECO:0000313" key="8">
    <source>
        <dbReference type="EMBL" id="MEQ3364103.1"/>
    </source>
</evidence>
<evidence type="ECO:0000259" key="7">
    <source>
        <dbReference type="PROSITE" id="PS50928"/>
    </source>
</evidence>
<dbReference type="Gene3D" id="1.10.3720.10">
    <property type="entry name" value="MetI-like"/>
    <property type="match status" value="1"/>
</dbReference>
<evidence type="ECO:0000256" key="4">
    <source>
        <dbReference type="ARBA" id="ARBA00022989"/>
    </source>
</evidence>
<proteinExistence type="inferred from homology"/>
<name>A0ABV1JG97_9ACTN</name>
<accession>A0ABV1JG97</accession>
<dbReference type="InterPro" id="IPR000515">
    <property type="entry name" value="MetI-like"/>
</dbReference>
<keyword evidence="9" id="KW-1185">Reference proteome</keyword>
<comment type="subcellular location">
    <subcellularLocation>
        <location evidence="6">Cell membrane</location>
        <topology evidence="6">Multi-pass membrane protein</topology>
    </subcellularLocation>
    <subcellularLocation>
        <location evidence="1">Membrane</location>
        <topology evidence="1">Multi-pass membrane protein</topology>
    </subcellularLocation>
</comment>
<keyword evidence="5 6" id="KW-0472">Membrane</keyword>
<organism evidence="8 9">
    <name type="scientific">Raoultibacter massiliensis</name>
    <dbReference type="NCBI Taxonomy" id="1852371"/>
    <lineage>
        <taxon>Bacteria</taxon>
        <taxon>Bacillati</taxon>
        <taxon>Actinomycetota</taxon>
        <taxon>Coriobacteriia</taxon>
        <taxon>Eggerthellales</taxon>
        <taxon>Eggerthellaceae</taxon>
        <taxon>Raoultibacter</taxon>
    </lineage>
</organism>
<dbReference type="EMBL" id="JBBNOP010000016">
    <property type="protein sequence ID" value="MEQ3364103.1"/>
    <property type="molecule type" value="Genomic_DNA"/>
</dbReference>
<comment type="similarity">
    <text evidence="6">Belongs to the binding-protein-dependent transport system permease family.</text>
</comment>
<feature type="transmembrane region" description="Helical" evidence="6">
    <location>
        <begin position="138"/>
        <end position="165"/>
    </location>
</feature>
<dbReference type="RefSeq" id="WP_349227889.1">
    <property type="nucleotide sequence ID" value="NZ_JBBNOP010000016.1"/>
</dbReference>
<comment type="caution">
    <text evidence="8">The sequence shown here is derived from an EMBL/GenBank/DDBJ whole genome shotgun (WGS) entry which is preliminary data.</text>
</comment>
<dbReference type="PANTHER" id="PTHR30177">
    <property type="entry name" value="GLYCINE BETAINE/L-PROLINE TRANSPORT SYSTEM PERMEASE PROTEIN PROW"/>
    <property type="match status" value="1"/>
</dbReference>
<dbReference type="Pfam" id="PF00528">
    <property type="entry name" value="BPD_transp_1"/>
    <property type="match status" value="1"/>
</dbReference>
<evidence type="ECO:0000313" key="9">
    <source>
        <dbReference type="Proteomes" id="UP001487305"/>
    </source>
</evidence>
<reference evidence="8 9" key="1">
    <citation type="submission" date="2024-04" db="EMBL/GenBank/DDBJ databases">
        <title>Human intestinal bacterial collection.</title>
        <authorList>
            <person name="Pauvert C."/>
            <person name="Hitch T.C.A."/>
            <person name="Clavel T."/>
        </authorList>
    </citation>
    <scope>NUCLEOTIDE SEQUENCE [LARGE SCALE GENOMIC DNA]</scope>
    <source>
        <strain evidence="8 9">CLA-KB-H42</strain>
    </source>
</reference>
<dbReference type="InterPro" id="IPR051204">
    <property type="entry name" value="ABC_transp_perm/SBD"/>
</dbReference>
<evidence type="ECO:0000256" key="3">
    <source>
        <dbReference type="ARBA" id="ARBA00022692"/>
    </source>
</evidence>
<keyword evidence="4 6" id="KW-1133">Transmembrane helix</keyword>
<dbReference type="PROSITE" id="PS50928">
    <property type="entry name" value="ABC_TM1"/>
    <property type="match status" value="1"/>
</dbReference>
<evidence type="ECO:0000256" key="5">
    <source>
        <dbReference type="ARBA" id="ARBA00023136"/>
    </source>
</evidence>
<feature type="transmembrane region" description="Helical" evidence="6">
    <location>
        <begin position="108"/>
        <end position="126"/>
    </location>
</feature>